<sequence length="112" mass="12731">QEMTVMVSSMDKSYAEQGTSCDEAFSFMDTHNLNGRCEWAPFPPSGHLWDETHTMASDTSSLVQPHTYKKREPADVPYQTGQLHPAIRVADLLQHITQMKCAEGYGFKEEYE</sequence>
<evidence type="ECO:0000313" key="1">
    <source>
        <dbReference type="EMBL" id="ELR57743.1"/>
    </source>
</evidence>
<feature type="non-terminal residue" evidence="1">
    <location>
        <position position="1"/>
    </location>
</feature>
<accession>L8IP12</accession>
<reference evidence="1 2" key="1">
    <citation type="journal article" date="2012" name="Nat. Genet.">
        <title>The yak genome and adaptation to life at high altitude.</title>
        <authorList>
            <person name="Qiu Q."/>
            <person name="Zhang G."/>
            <person name="Ma T."/>
            <person name="Qian W."/>
            <person name="Wang J."/>
            <person name="Ye Z."/>
            <person name="Cao C."/>
            <person name="Hu Q."/>
            <person name="Kim J."/>
            <person name="Larkin D.M."/>
            <person name="Auvil L."/>
            <person name="Capitanu B."/>
            <person name="Ma J."/>
            <person name="Lewin H.A."/>
            <person name="Qian X."/>
            <person name="Lang Y."/>
            <person name="Zhou R."/>
            <person name="Wang L."/>
            <person name="Wang K."/>
            <person name="Xia J."/>
            <person name="Liao S."/>
            <person name="Pan S."/>
            <person name="Lu X."/>
            <person name="Hou H."/>
            <person name="Wang Y."/>
            <person name="Zang X."/>
            <person name="Yin Y."/>
            <person name="Ma H."/>
            <person name="Zhang J."/>
            <person name="Wang Z."/>
            <person name="Zhang Y."/>
            <person name="Zhang D."/>
            <person name="Yonezawa T."/>
            <person name="Hasegawa M."/>
            <person name="Zhong Y."/>
            <person name="Liu W."/>
            <person name="Zhang Y."/>
            <person name="Huang Z."/>
            <person name="Zhang S."/>
            <person name="Long R."/>
            <person name="Yang H."/>
            <person name="Wang J."/>
            <person name="Lenstra J.A."/>
            <person name="Cooper D.N."/>
            <person name="Wu Y."/>
            <person name="Wang J."/>
            <person name="Shi P."/>
            <person name="Wang J."/>
            <person name="Liu J."/>
        </authorList>
    </citation>
    <scope>NUCLEOTIDE SEQUENCE [LARGE SCALE GENOMIC DNA]</scope>
    <source>
        <strain evidence="2">yakQH1</strain>
    </source>
</reference>
<organism evidence="1 2">
    <name type="scientific">Bos mutus</name>
    <name type="common">wild yak</name>
    <dbReference type="NCBI Taxonomy" id="72004"/>
    <lineage>
        <taxon>Eukaryota</taxon>
        <taxon>Metazoa</taxon>
        <taxon>Chordata</taxon>
        <taxon>Craniata</taxon>
        <taxon>Vertebrata</taxon>
        <taxon>Euteleostomi</taxon>
        <taxon>Mammalia</taxon>
        <taxon>Eutheria</taxon>
        <taxon>Laurasiatheria</taxon>
        <taxon>Artiodactyla</taxon>
        <taxon>Ruminantia</taxon>
        <taxon>Pecora</taxon>
        <taxon>Bovidae</taxon>
        <taxon>Bovinae</taxon>
        <taxon>Bos</taxon>
    </lineage>
</organism>
<dbReference type="EMBL" id="JH880946">
    <property type="protein sequence ID" value="ELR57743.1"/>
    <property type="molecule type" value="Genomic_DNA"/>
</dbReference>
<name>L8IP12_9CETA</name>
<dbReference type="Proteomes" id="UP000011080">
    <property type="component" value="Unassembled WGS sequence"/>
</dbReference>
<evidence type="ECO:0000313" key="2">
    <source>
        <dbReference type="Proteomes" id="UP000011080"/>
    </source>
</evidence>
<proteinExistence type="predicted"/>
<gene>
    <name evidence="1" type="ORF">M91_08462</name>
</gene>
<feature type="non-terminal residue" evidence="1">
    <location>
        <position position="112"/>
    </location>
</feature>
<dbReference type="AlphaFoldDB" id="L8IP12"/>
<protein>
    <submittedName>
        <fullName evidence="1">Uncharacterized protein</fullName>
    </submittedName>
</protein>
<dbReference type="STRING" id="72004.ENSBMUP00000010685"/>